<dbReference type="HOGENOM" id="CLU_079215_4_5_0"/>
<evidence type="ECO:0000256" key="5">
    <source>
        <dbReference type="ARBA" id="ARBA00022781"/>
    </source>
</evidence>
<name>S0EX41_CHTCT</name>
<comment type="subunit">
    <text evidence="12">F-type ATPases have 2 components, F(1) - the catalytic core - and F(0) - the membrane proton channel. F(1) has five subunits: alpha(3), beta(3), gamma(1), delta(1), epsilon(1). F(0) has three main subunits: a(1), b(2) and c(10-14). The alpha and beta chains form an alternating ring which encloses part of the gamma chain. F(1) is attached to F(0) by a central stalk formed by the gamma and epsilon chains, while a peripheral stalk is formed by the delta and b chains.</text>
</comment>
<evidence type="ECO:0000256" key="7">
    <source>
        <dbReference type="ARBA" id="ARBA00023065"/>
    </source>
</evidence>
<organism evidence="15 16">
    <name type="scientific">Chthonomonas calidirosea (strain DSM 23976 / ICMP 18418 / T49)</name>
    <dbReference type="NCBI Taxonomy" id="1303518"/>
    <lineage>
        <taxon>Bacteria</taxon>
        <taxon>Bacillati</taxon>
        <taxon>Armatimonadota</taxon>
        <taxon>Chthonomonadia</taxon>
        <taxon>Chthonomonadales</taxon>
        <taxon>Chthonomonadaceae</taxon>
        <taxon>Chthonomonas</taxon>
    </lineage>
</organism>
<dbReference type="GO" id="GO:0005886">
    <property type="term" value="C:plasma membrane"/>
    <property type="evidence" value="ECO:0007669"/>
    <property type="project" value="UniProtKB-SubCell"/>
</dbReference>
<sequence length="174" mass="20492">MLQIEQAIKFNPVYFGIQILIFLLLLQILTRVFWRPFLKDMEKRTEDIEARYRRREELQQEMERLRAEYQQRIAVVDAEARAHIQEAVKKAQGERERLIKEARTQAEQVLLQGRQSIEREREATLQALKEQMIAMATDVADHALGSLYPKEELRRSIEARVAQATTTASSTHEW</sequence>
<dbReference type="STRING" id="454171.CP488_00638"/>
<keyword evidence="4 12" id="KW-0812">Transmembrane</keyword>
<evidence type="ECO:0000256" key="4">
    <source>
        <dbReference type="ARBA" id="ARBA00022692"/>
    </source>
</evidence>
<evidence type="ECO:0000256" key="2">
    <source>
        <dbReference type="ARBA" id="ARBA00022448"/>
    </source>
</evidence>
<keyword evidence="3 12" id="KW-0138">CF(0)</keyword>
<evidence type="ECO:0000256" key="6">
    <source>
        <dbReference type="ARBA" id="ARBA00022989"/>
    </source>
</evidence>
<dbReference type="GO" id="GO:0046961">
    <property type="term" value="F:proton-transporting ATPase activity, rotational mechanism"/>
    <property type="evidence" value="ECO:0007669"/>
    <property type="project" value="TreeGrafter"/>
</dbReference>
<dbReference type="GO" id="GO:0012505">
    <property type="term" value="C:endomembrane system"/>
    <property type="evidence" value="ECO:0007669"/>
    <property type="project" value="UniProtKB-SubCell"/>
</dbReference>
<keyword evidence="2 12" id="KW-0813">Transport</keyword>
<accession>S0EX41</accession>
<dbReference type="CDD" id="cd06503">
    <property type="entry name" value="ATP-synt_Fo_b"/>
    <property type="match status" value="1"/>
</dbReference>
<evidence type="ECO:0000256" key="12">
    <source>
        <dbReference type="HAMAP-Rule" id="MF_01398"/>
    </source>
</evidence>
<keyword evidence="14" id="KW-0175">Coiled coil</keyword>
<dbReference type="InterPro" id="IPR050059">
    <property type="entry name" value="ATP_synthase_B_chain"/>
</dbReference>
<dbReference type="AlphaFoldDB" id="S0EX41"/>
<evidence type="ECO:0000256" key="1">
    <source>
        <dbReference type="ARBA" id="ARBA00005513"/>
    </source>
</evidence>
<dbReference type="InParanoid" id="S0EX41"/>
<keyword evidence="6 12" id="KW-1133">Transmembrane helix</keyword>
<dbReference type="KEGG" id="ccz:CCALI_00515"/>
<evidence type="ECO:0000256" key="8">
    <source>
        <dbReference type="ARBA" id="ARBA00023136"/>
    </source>
</evidence>
<evidence type="ECO:0000256" key="11">
    <source>
        <dbReference type="ARBA" id="ARBA00037847"/>
    </source>
</evidence>
<evidence type="ECO:0000256" key="9">
    <source>
        <dbReference type="ARBA" id="ARBA00023310"/>
    </source>
</evidence>
<dbReference type="Pfam" id="PF00430">
    <property type="entry name" value="ATP-synt_B"/>
    <property type="match status" value="1"/>
</dbReference>
<keyword evidence="12" id="KW-1003">Cell membrane</keyword>
<feature type="coiled-coil region" evidence="14">
    <location>
        <begin position="38"/>
        <end position="108"/>
    </location>
</feature>
<dbReference type="InterPro" id="IPR002146">
    <property type="entry name" value="ATP_synth_b/b'su_bac/chlpt"/>
</dbReference>
<comment type="subcellular location">
    <subcellularLocation>
        <location evidence="12">Cell membrane</location>
        <topology evidence="12">Single-pass membrane protein</topology>
    </subcellularLocation>
    <subcellularLocation>
        <location evidence="11">Endomembrane system</location>
        <topology evidence="11">Single-pass membrane protein</topology>
    </subcellularLocation>
</comment>
<dbReference type="GO" id="GO:0046933">
    <property type="term" value="F:proton-transporting ATP synthase activity, rotational mechanism"/>
    <property type="evidence" value="ECO:0007669"/>
    <property type="project" value="UniProtKB-UniRule"/>
</dbReference>
<dbReference type="eggNOG" id="COG0711">
    <property type="taxonomic scope" value="Bacteria"/>
</dbReference>
<keyword evidence="5 12" id="KW-0375">Hydrogen ion transport</keyword>
<dbReference type="EMBL" id="HF951689">
    <property type="protein sequence ID" value="CCW34348.1"/>
    <property type="molecule type" value="Genomic_DNA"/>
</dbReference>
<evidence type="ECO:0000256" key="13">
    <source>
        <dbReference type="RuleBase" id="RU003848"/>
    </source>
</evidence>
<dbReference type="PANTHER" id="PTHR33445:SF2">
    <property type="entry name" value="ATP SYNTHASE SUBUNIT B', CHLOROPLASTIC"/>
    <property type="match status" value="1"/>
</dbReference>
<evidence type="ECO:0000256" key="14">
    <source>
        <dbReference type="SAM" id="Coils"/>
    </source>
</evidence>
<reference evidence="16" key="1">
    <citation type="submission" date="2013-03" db="EMBL/GenBank/DDBJ databases">
        <title>Genome sequence of Chthonomonas calidirosea, the first sequenced genome from the Armatimonadetes phylum (formally candidate division OP10).</title>
        <authorList>
            <person name="Lee K.C.Y."/>
            <person name="Morgan X.C."/>
            <person name="Dunfield P.F."/>
            <person name="Tamas I."/>
            <person name="Houghton K.M."/>
            <person name="Vyssotski M."/>
            <person name="Ryan J.L.J."/>
            <person name="Lagutin K."/>
            <person name="McDonald I.R."/>
            <person name="Stott M.B."/>
        </authorList>
    </citation>
    <scope>NUCLEOTIDE SEQUENCE [LARGE SCALE GENOMIC DNA]</scope>
    <source>
        <strain evidence="16">DSM 23976 / ICMP 18418 / T49</strain>
    </source>
</reference>
<comment type="similarity">
    <text evidence="1 12 13">Belongs to the ATPase B chain family.</text>
</comment>
<comment type="function">
    <text evidence="12">Component of the F(0) channel, it forms part of the peripheral stalk, linking F(1) to F(0).</text>
</comment>
<evidence type="ECO:0000313" key="16">
    <source>
        <dbReference type="Proteomes" id="UP000014227"/>
    </source>
</evidence>
<keyword evidence="15" id="KW-0378">Hydrolase</keyword>
<dbReference type="Proteomes" id="UP000014227">
    <property type="component" value="Chromosome I"/>
</dbReference>
<keyword evidence="8 12" id="KW-0472">Membrane</keyword>
<keyword evidence="9 12" id="KW-0066">ATP synthesis</keyword>
<dbReference type="PATRIC" id="fig|1303518.3.peg.523"/>
<evidence type="ECO:0000256" key="3">
    <source>
        <dbReference type="ARBA" id="ARBA00022547"/>
    </source>
</evidence>
<proteinExistence type="inferred from homology"/>
<dbReference type="HAMAP" id="MF_01398">
    <property type="entry name" value="ATP_synth_b_bprime"/>
    <property type="match status" value="1"/>
</dbReference>
<gene>
    <name evidence="12" type="primary">atpF</name>
    <name evidence="15" type="ORF">CCALI_00515</name>
</gene>
<keyword evidence="16" id="KW-1185">Reference proteome</keyword>
<dbReference type="GO" id="GO:0045259">
    <property type="term" value="C:proton-transporting ATP synthase complex"/>
    <property type="evidence" value="ECO:0007669"/>
    <property type="project" value="UniProtKB-KW"/>
</dbReference>
<evidence type="ECO:0000256" key="10">
    <source>
        <dbReference type="ARBA" id="ARBA00025198"/>
    </source>
</evidence>
<dbReference type="RefSeq" id="WP_016481910.1">
    <property type="nucleotide sequence ID" value="NC_021487.1"/>
</dbReference>
<comment type="function">
    <text evidence="10 12">F(1)F(0) ATP synthase produces ATP from ADP in the presence of a proton or sodium gradient. F-type ATPases consist of two structural domains, F(1) containing the extramembraneous catalytic core and F(0) containing the membrane proton channel, linked together by a central stalk and a peripheral stalk. During catalysis, ATP synthesis in the catalytic domain of F(1) is coupled via a rotary mechanism of the central stalk subunits to proton translocation.</text>
</comment>
<dbReference type="GO" id="GO:0016787">
    <property type="term" value="F:hydrolase activity"/>
    <property type="evidence" value="ECO:0007669"/>
    <property type="project" value="UniProtKB-KW"/>
</dbReference>
<dbReference type="PANTHER" id="PTHR33445">
    <property type="entry name" value="ATP SYNTHASE SUBUNIT B', CHLOROPLASTIC"/>
    <property type="match status" value="1"/>
</dbReference>
<evidence type="ECO:0000313" key="15">
    <source>
        <dbReference type="EMBL" id="CCW34348.1"/>
    </source>
</evidence>
<keyword evidence="7 12" id="KW-0406">Ion transport</keyword>
<protein>
    <recommendedName>
        <fullName evidence="12">ATP synthase subunit b</fullName>
    </recommendedName>
    <alternativeName>
        <fullName evidence="12">ATP synthase F(0) sector subunit b</fullName>
    </alternativeName>
    <alternativeName>
        <fullName evidence="12">ATPase subunit I</fullName>
    </alternativeName>
    <alternativeName>
        <fullName evidence="12">F-type ATPase subunit b</fullName>
        <shortName evidence="12">F-ATPase subunit b</shortName>
    </alternativeName>
</protein>
<feature type="transmembrane region" description="Helical" evidence="12">
    <location>
        <begin position="12"/>
        <end position="34"/>
    </location>
</feature>